<keyword evidence="4" id="KW-0539">Nucleus</keyword>
<name>A0A1E3QXX7_9ASCO</name>
<evidence type="ECO:0000259" key="6">
    <source>
        <dbReference type="Pfam" id="PF09302"/>
    </source>
</evidence>
<dbReference type="EMBL" id="KV454426">
    <property type="protein sequence ID" value="ODQ82509.1"/>
    <property type="molecule type" value="Genomic_DNA"/>
</dbReference>
<sequence length="431" mass="48413">MPTDVLPSRWIPIETTLRNHYLVGFKYDIDRHYYSIVATDLKQNVYYEYVTKSVLSSRGFHDLTNPESFKGCVYTICEAFNAYHASSSDVTFLEESPDSFHHVGVNLTVLDNSDPQGPFSWRFDLNPPATSAETAAITNNMSLKLFSTIAYTQFCEKSLLNQLRNKDNLIRMLKEKLSDAMGEHEVLALQESPKFAQAFTPFQTASWKHRVLEDYANQLECEGNPMVWKLLKARTAPFGTPISGQPHDIWQYSQDITSPREERGFEGDTSSQYRTATQNFHPAAKESSLYAEVPSVPLSKMTTEECPTLRGVKHGTPPIVSTFNVSPLQGAPQGIEFGYVVHSLHKRAKVDAPSNDFEGQKILFLDADYPEKPDEGTRENPPLEPSKGATTSPLGLSHVFHDNNTVLRLAIPGKKRRMGHSTTPIKAPRLE</sequence>
<evidence type="ECO:0000256" key="1">
    <source>
        <dbReference type="ARBA" id="ARBA00004123"/>
    </source>
</evidence>
<keyword evidence="8" id="KW-1185">Reference proteome</keyword>
<evidence type="ECO:0000313" key="8">
    <source>
        <dbReference type="Proteomes" id="UP000094336"/>
    </source>
</evidence>
<dbReference type="InterPro" id="IPR038051">
    <property type="entry name" value="XRCC4-like_N_sf"/>
</dbReference>
<feature type="compositionally biased region" description="Basic and acidic residues" evidence="5">
    <location>
        <begin position="369"/>
        <end position="378"/>
    </location>
</feature>
<dbReference type="Gene3D" id="2.170.210.10">
    <property type="entry name" value="DNA double-strand break repair and VJ recombination XRCC4, N-terminal"/>
    <property type="match status" value="1"/>
</dbReference>
<feature type="region of interest" description="Disordered" evidence="5">
    <location>
        <begin position="369"/>
        <end position="397"/>
    </location>
</feature>
<protein>
    <recommendedName>
        <fullName evidence="6">XLF-like N-terminal domain-containing protein</fullName>
    </recommendedName>
</protein>
<dbReference type="GO" id="GO:0005634">
    <property type="term" value="C:nucleus"/>
    <property type="evidence" value="ECO:0007669"/>
    <property type="project" value="UniProtKB-SubCell"/>
</dbReference>
<dbReference type="Pfam" id="PF09302">
    <property type="entry name" value="XLF"/>
    <property type="match status" value="1"/>
</dbReference>
<keyword evidence="2" id="KW-0227">DNA damage</keyword>
<dbReference type="InterPro" id="IPR015381">
    <property type="entry name" value="XLF-like_N"/>
</dbReference>
<organism evidence="7 8">
    <name type="scientific">Babjeviella inositovora NRRL Y-12698</name>
    <dbReference type="NCBI Taxonomy" id="984486"/>
    <lineage>
        <taxon>Eukaryota</taxon>
        <taxon>Fungi</taxon>
        <taxon>Dikarya</taxon>
        <taxon>Ascomycota</taxon>
        <taxon>Saccharomycotina</taxon>
        <taxon>Pichiomycetes</taxon>
        <taxon>Serinales incertae sedis</taxon>
        <taxon>Babjeviella</taxon>
    </lineage>
</organism>
<dbReference type="GO" id="GO:0006303">
    <property type="term" value="P:double-strand break repair via nonhomologous end joining"/>
    <property type="evidence" value="ECO:0007669"/>
    <property type="project" value="UniProtKB-ARBA"/>
</dbReference>
<gene>
    <name evidence="7" type="ORF">BABINDRAFT_73095</name>
</gene>
<accession>A0A1E3QXX7</accession>
<dbReference type="GeneID" id="30150456"/>
<dbReference type="Proteomes" id="UP000094336">
    <property type="component" value="Unassembled WGS sequence"/>
</dbReference>
<comment type="subcellular location">
    <subcellularLocation>
        <location evidence="1">Nucleus</location>
    </subcellularLocation>
</comment>
<keyword evidence="3" id="KW-0234">DNA repair</keyword>
<evidence type="ECO:0000256" key="2">
    <source>
        <dbReference type="ARBA" id="ARBA00022763"/>
    </source>
</evidence>
<dbReference type="AlphaFoldDB" id="A0A1E3QXX7"/>
<dbReference type="RefSeq" id="XP_018987837.1">
    <property type="nucleotide sequence ID" value="XM_019132603.1"/>
</dbReference>
<reference evidence="8" key="1">
    <citation type="submission" date="2016-05" db="EMBL/GenBank/DDBJ databases">
        <title>Comparative genomics of biotechnologically important yeasts.</title>
        <authorList>
            <consortium name="DOE Joint Genome Institute"/>
            <person name="Riley R."/>
            <person name="Haridas S."/>
            <person name="Wolfe K.H."/>
            <person name="Lopes M.R."/>
            <person name="Hittinger C.T."/>
            <person name="Goker M."/>
            <person name="Salamov A."/>
            <person name="Wisecaver J."/>
            <person name="Long T.M."/>
            <person name="Aerts A.L."/>
            <person name="Barry K."/>
            <person name="Choi C."/>
            <person name="Clum A."/>
            <person name="Coughlan A.Y."/>
            <person name="Deshpande S."/>
            <person name="Douglass A.P."/>
            <person name="Hanson S.J."/>
            <person name="Klenk H.-P."/>
            <person name="Labutti K."/>
            <person name="Lapidus A."/>
            <person name="Lindquist E."/>
            <person name="Lipzen A."/>
            <person name="Meier-Kolthoff J.P."/>
            <person name="Ohm R.A."/>
            <person name="Otillar R.P."/>
            <person name="Pangilinan J."/>
            <person name="Peng Y."/>
            <person name="Rokas A."/>
            <person name="Rosa C.A."/>
            <person name="Scheuner C."/>
            <person name="Sibirny A.A."/>
            <person name="Slot J.C."/>
            <person name="Stielow J.B."/>
            <person name="Sun H."/>
            <person name="Kurtzman C.P."/>
            <person name="Blackwell M."/>
            <person name="Grigoriev I.V."/>
            <person name="Jeffries T.W."/>
        </authorList>
    </citation>
    <scope>NUCLEOTIDE SEQUENCE [LARGE SCALE GENOMIC DNA]</scope>
    <source>
        <strain evidence="8">NRRL Y-12698</strain>
    </source>
</reference>
<proteinExistence type="predicted"/>
<evidence type="ECO:0000313" key="7">
    <source>
        <dbReference type="EMBL" id="ODQ82509.1"/>
    </source>
</evidence>
<evidence type="ECO:0000256" key="3">
    <source>
        <dbReference type="ARBA" id="ARBA00023204"/>
    </source>
</evidence>
<evidence type="ECO:0000256" key="4">
    <source>
        <dbReference type="ARBA" id="ARBA00023242"/>
    </source>
</evidence>
<evidence type="ECO:0000256" key="5">
    <source>
        <dbReference type="SAM" id="MobiDB-lite"/>
    </source>
</evidence>
<feature type="domain" description="XLF-like N-terminal" evidence="6">
    <location>
        <begin position="10"/>
        <end position="126"/>
    </location>
</feature>